<feature type="compositionally biased region" description="Polar residues" evidence="14">
    <location>
        <begin position="51"/>
        <end position="61"/>
    </location>
</feature>
<dbReference type="InterPro" id="IPR004092">
    <property type="entry name" value="Mbt"/>
</dbReference>
<dbReference type="SUPFAM" id="SSF63748">
    <property type="entry name" value="Tudor/PWWP/MBT"/>
    <property type="match status" value="2"/>
</dbReference>
<feature type="repeat" description="MBT" evidence="13">
    <location>
        <begin position="300"/>
        <end position="401"/>
    </location>
</feature>
<feature type="repeat" description="MBT" evidence="13">
    <location>
        <begin position="194"/>
        <end position="292"/>
    </location>
</feature>
<keyword evidence="7" id="KW-0862">Zinc</keyword>
<evidence type="ECO:0000256" key="2">
    <source>
        <dbReference type="ARBA" id="ARBA00008469"/>
    </source>
</evidence>
<protein>
    <submittedName>
        <fullName evidence="16">CSON000087 protein</fullName>
    </submittedName>
</protein>
<feature type="compositionally biased region" description="Polar residues" evidence="14">
    <location>
        <begin position="501"/>
        <end position="510"/>
    </location>
</feature>
<dbReference type="InterPro" id="IPR012313">
    <property type="entry name" value="Znf_FCS"/>
</dbReference>
<keyword evidence="9" id="KW-0805">Transcription regulation</keyword>
<dbReference type="PROSITE" id="PS51024">
    <property type="entry name" value="ZF_FCS"/>
    <property type="match status" value="1"/>
</dbReference>
<comment type="similarity">
    <text evidence="2">Belongs to the SCM family.</text>
</comment>
<dbReference type="SMART" id="SM00454">
    <property type="entry name" value="SAM"/>
    <property type="match status" value="1"/>
</dbReference>
<keyword evidence="10" id="KW-0804">Transcription</keyword>
<dbReference type="EMBL" id="UFQT01000100">
    <property type="protein sequence ID" value="SSX19937.1"/>
    <property type="molecule type" value="Genomic_DNA"/>
</dbReference>
<dbReference type="GO" id="GO:0005634">
    <property type="term" value="C:nucleus"/>
    <property type="evidence" value="ECO:0007669"/>
    <property type="project" value="UniProtKB-SubCell"/>
</dbReference>
<evidence type="ECO:0000256" key="3">
    <source>
        <dbReference type="ARBA" id="ARBA00022491"/>
    </source>
</evidence>
<evidence type="ECO:0000256" key="8">
    <source>
        <dbReference type="ARBA" id="ARBA00022853"/>
    </source>
</evidence>
<dbReference type="Pfam" id="PF06467">
    <property type="entry name" value="zf-FCS"/>
    <property type="match status" value="1"/>
</dbReference>
<feature type="region of interest" description="Disordered" evidence="14">
    <location>
        <begin position="473"/>
        <end position="556"/>
    </location>
</feature>
<keyword evidence="3" id="KW-0678">Repressor</keyword>
<dbReference type="GO" id="GO:0042393">
    <property type="term" value="F:histone binding"/>
    <property type="evidence" value="ECO:0007669"/>
    <property type="project" value="TreeGrafter"/>
</dbReference>
<evidence type="ECO:0000256" key="10">
    <source>
        <dbReference type="ARBA" id="ARBA00023163"/>
    </source>
</evidence>
<dbReference type="PROSITE" id="PS51079">
    <property type="entry name" value="MBT"/>
    <property type="match status" value="2"/>
</dbReference>
<keyword evidence="8" id="KW-0156">Chromatin regulator</keyword>
<dbReference type="SMART" id="SM00561">
    <property type="entry name" value="MBT"/>
    <property type="match status" value="2"/>
</dbReference>
<evidence type="ECO:0000256" key="1">
    <source>
        <dbReference type="ARBA" id="ARBA00004123"/>
    </source>
</evidence>
<dbReference type="Gene3D" id="2.30.30.140">
    <property type="match status" value="2"/>
</dbReference>
<dbReference type="GO" id="GO:0003682">
    <property type="term" value="F:chromatin binding"/>
    <property type="evidence" value="ECO:0007669"/>
    <property type="project" value="TreeGrafter"/>
</dbReference>
<keyword evidence="4" id="KW-0479">Metal-binding</keyword>
<evidence type="ECO:0000256" key="6">
    <source>
        <dbReference type="ARBA" id="ARBA00022771"/>
    </source>
</evidence>
<sequence>MPSGNNSSSSETQQQQQSSANNTDNATTADTVANNIPVSKGRGRPPRKPTTGATETKSGSTCTWCGEAKDQLQYVLPTQNGKKEFCSESCLAEFRKAYSKGACINCDNVIRAQTAPNREFCSAYCMNKYQKKNNNSNSGNASPANTSRNGNNNNNNNNNNSLSENNNRDNLSTTRISPTITSTGPFQYESFTIFNWDEYLKENGGIPAPANCFKQAKTPPQNDFKIGMKLEALDPRNVTSTCIATVVGVLGSRLRLRLDGSDNKNDFWRLVDSTEIAPVGTCEGTGEMLQPPLGFRMNASSWPTFLAKTLTNAELAPKEIFKREPPTPKSNLFEVGQKLEAVDKKNPQLICCATVDAIKDDQIHVTFDGWRGAFDYWCRYDARDIFPVGWCAQSCHPLQPPGQKNKFDGGPHRIGEKNYTVKIPTAIRQNGNEALKEFLVTLCSTCRACKNLITLDPGPDACENCMSTSLKRTIKQEPGSPSPVSPKRRSMDVTSDENKHSVPTSTTSNVLEVKPEAVTSTVTTTNRTPQTPPVATVAPEQSQPTQQQAQQHQMNHNTSSVSLMQQQQQHTSITLPILRAPTTEWGIEDVINFISTTDPSLSIHAELFRRHEIDGKAFLLLNSDMMMKYMGLKLGPALKICNLVSKVKGRRHSSM</sequence>
<keyword evidence="5" id="KW-0677">Repeat</keyword>
<dbReference type="PANTHER" id="PTHR12247">
    <property type="entry name" value="POLYCOMB GROUP PROTEIN"/>
    <property type="match status" value="1"/>
</dbReference>
<feature type="compositionally biased region" description="Low complexity" evidence="14">
    <location>
        <begin position="518"/>
        <end position="553"/>
    </location>
</feature>
<evidence type="ECO:0000256" key="13">
    <source>
        <dbReference type="PROSITE-ProRule" id="PRU00459"/>
    </source>
</evidence>
<keyword evidence="6 12" id="KW-0863">Zinc-finger</keyword>
<dbReference type="Pfam" id="PF00536">
    <property type="entry name" value="SAM_1"/>
    <property type="match status" value="1"/>
</dbReference>
<dbReference type="CDD" id="cd09578">
    <property type="entry name" value="SAM_Scm"/>
    <property type="match status" value="1"/>
</dbReference>
<comment type="subcellular location">
    <subcellularLocation>
        <location evidence="1">Nucleus</location>
    </subcellularLocation>
</comment>
<dbReference type="AlphaFoldDB" id="A0A336LUA6"/>
<feature type="region of interest" description="Disordered" evidence="14">
    <location>
        <begin position="1"/>
        <end position="61"/>
    </location>
</feature>
<dbReference type="SUPFAM" id="SSF47769">
    <property type="entry name" value="SAM/Pointed domain"/>
    <property type="match status" value="1"/>
</dbReference>
<dbReference type="GO" id="GO:0006325">
    <property type="term" value="P:chromatin organization"/>
    <property type="evidence" value="ECO:0007669"/>
    <property type="project" value="UniProtKB-KW"/>
</dbReference>
<evidence type="ECO:0000313" key="16">
    <source>
        <dbReference type="EMBL" id="SSX19937.1"/>
    </source>
</evidence>
<accession>A0A336LUA6</accession>
<evidence type="ECO:0000256" key="9">
    <source>
        <dbReference type="ARBA" id="ARBA00023015"/>
    </source>
</evidence>
<evidence type="ECO:0000259" key="15">
    <source>
        <dbReference type="PROSITE" id="PS51024"/>
    </source>
</evidence>
<feature type="domain" description="FCS-type" evidence="15">
    <location>
        <begin position="53"/>
        <end position="92"/>
    </location>
</feature>
<dbReference type="InterPro" id="IPR010507">
    <property type="entry name" value="Znf_MYM"/>
</dbReference>
<name>A0A336LUA6_CULSO</name>
<proteinExistence type="inferred from homology"/>
<dbReference type="VEuPathDB" id="VectorBase:CSON000087"/>
<evidence type="ECO:0000256" key="7">
    <source>
        <dbReference type="ARBA" id="ARBA00022833"/>
    </source>
</evidence>
<dbReference type="GO" id="GO:0008270">
    <property type="term" value="F:zinc ion binding"/>
    <property type="evidence" value="ECO:0007669"/>
    <property type="project" value="UniProtKB-KW"/>
</dbReference>
<evidence type="ECO:0000256" key="11">
    <source>
        <dbReference type="ARBA" id="ARBA00023242"/>
    </source>
</evidence>
<dbReference type="OMA" id="NKEFCSM"/>
<reference evidence="16" key="1">
    <citation type="submission" date="2018-07" db="EMBL/GenBank/DDBJ databases">
        <authorList>
            <person name="Quirk P.G."/>
            <person name="Krulwich T.A."/>
        </authorList>
    </citation>
    <scope>NUCLEOTIDE SEQUENCE</scope>
</reference>
<dbReference type="GO" id="GO:0045892">
    <property type="term" value="P:negative regulation of DNA-templated transcription"/>
    <property type="evidence" value="ECO:0007669"/>
    <property type="project" value="TreeGrafter"/>
</dbReference>
<dbReference type="InterPro" id="IPR050548">
    <property type="entry name" value="PcG_chromatin_remod_factors"/>
</dbReference>
<dbReference type="InterPro" id="IPR013761">
    <property type="entry name" value="SAM/pointed_sf"/>
</dbReference>
<dbReference type="CDD" id="cd20110">
    <property type="entry name" value="MBT_dScm_rpt2"/>
    <property type="match status" value="1"/>
</dbReference>
<gene>
    <name evidence="16" type="primary">CSON000087</name>
</gene>
<evidence type="ECO:0000256" key="5">
    <source>
        <dbReference type="ARBA" id="ARBA00022737"/>
    </source>
</evidence>
<dbReference type="Gene3D" id="1.10.150.50">
    <property type="entry name" value="Transcription Factor, Ets-1"/>
    <property type="match status" value="1"/>
</dbReference>
<feature type="compositionally biased region" description="Low complexity" evidence="14">
    <location>
        <begin position="1"/>
        <end position="35"/>
    </location>
</feature>
<evidence type="ECO:0000256" key="12">
    <source>
        <dbReference type="PROSITE-ProRule" id="PRU00367"/>
    </source>
</evidence>
<dbReference type="Pfam" id="PF02820">
    <property type="entry name" value="MBT"/>
    <property type="match status" value="2"/>
</dbReference>
<dbReference type="PANTHER" id="PTHR12247:SF132">
    <property type="entry name" value="POLYCOMB PROTEIN SCM"/>
    <property type="match status" value="1"/>
</dbReference>
<dbReference type="FunFam" id="2.30.30.140:FF:000016">
    <property type="entry name" value="polycomb protein SCMH1 isoform X1"/>
    <property type="match status" value="1"/>
</dbReference>
<feature type="region of interest" description="Disordered" evidence="14">
    <location>
        <begin position="133"/>
        <end position="179"/>
    </location>
</feature>
<evidence type="ECO:0000256" key="4">
    <source>
        <dbReference type="ARBA" id="ARBA00022723"/>
    </source>
</evidence>
<organism evidence="16">
    <name type="scientific">Culicoides sonorensis</name>
    <name type="common">Biting midge</name>
    <dbReference type="NCBI Taxonomy" id="179676"/>
    <lineage>
        <taxon>Eukaryota</taxon>
        <taxon>Metazoa</taxon>
        <taxon>Ecdysozoa</taxon>
        <taxon>Arthropoda</taxon>
        <taxon>Hexapoda</taxon>
        <taxon>Insecta</taxon>
        <taxon>Pterygota</taxon>
        <taxon>Neoptera</taxon>
        <taxon>Endopterygota</taxon>
        <taxon>Diptera</taxon>
        <taxon>Nematocera</taxon>
        <taxon>Chironomoidea</taxon>
        <taxon>Ceratopogonidae</taxon>
        <taxon>Ceratopogoninae</taxon>
        <taxon>Culicoides</taxon>
        <taxon>Monoculicoides</taxon>
    </lineage>
</organism>
<evidence type="ECO:0000256" key="14">
    <source>
        <dbReference type="SAM" id="MobiDB-lite"/>
    </source>
</evidence>
<dbReference type="InterPro" id="IPR001660">
    <property type="entry name" value="SAM"/>
</dbReference>
<keyword evidence="11" id="KW-0539">Nucleus</keyword>
<dbReference type="InterPro" id="IPR047531">
    <property type="entry name" value="SAM_Scm-like"/>
</dbReference>